<dbReference type="AlphaFoldDB" id="A0A061R5X2"/>
<gene>
    <name evidence="2" type="ORF">TSPGSL018_11276</name>
</gene>
<protein>
    <submittedName>
        <fullName evidence="2">Uncharacterized protein</fullName>
    </submittedName>
</protein>
<accession>A0A061R5X2</accession>
<feature type="non-terminal residue" evidence="2">
    <location>
        <position position="206"/>
    </location>
</feature>
<evidence type="ECO:0000313" key="2">
    <source>
        <dbReference type="EMBL" id="JAC67398.1"/>
    </source>
</evidence>
<name>A0A061R5X2_9CHLO</name>
<feature type="coiled-coil region" evidence="1">
    <location>
        <begin position="32"/>
        <end position="87"/>
    </location>
</feature>
<sequence>ALSPCAYSDRESLRTLKFGATGRKVTVAAKANKQTDDIVAVVQKEIDELQSKEQELKAAPTPPAVELKQVAQERQVLQLRLGEATAKAKQRLELERNLQLQWLEGVKDLWSVTETLRFGFAPAVKDRWPFVSNIVRKDIDELERELDRGVKNSDNVILSANRKVTEWLKRWESVGAWEQHTSEGSEGSNRRLVSPVTKWDKDLLLS</sequence>
<evidence type="ECO:0000256" key="1">
    <source>
        <dbReference type="SAM" id="Coils"/>
    </source>
</evidence>
<dbReference type="EMBL" id="GBEZ01019111">
    <property type="protein sequence ID" value="JAC67398.1"/>
    <property type="molecule type" value="Transcribed_RNA"/>
</dbReference>
<proteinExistence type="predicted"/>
<keyword evidence="1" id="KW-0175">Coiled coil</keyword>
<organism evidence="2">
    <name type="scientific">Tetraselmis sp. GSL018</name>
    <dbReference type="NCBI Taxonomy" id="582737"/>
    <lineage>
        <taxon>Eukaryota</taxon>
        <taxon>Viridiplantae</taxon>
        <taxon>Chlorophyta</taxon>
        <taxon>core chlorophytes</taxon>
        <taxon>Chlorodendrophyceae</taxon>
        <taxon>Chlorodendrales</taxon>
        <taxon>Chlorodendraceae</taxon>
        <taxon>Tetraselmis</taxon>
    </lineage>
</organism>
<feature type="non-terminal residue" evidence="2">
    <location>
        <position position="1"/>
    </location>
</feature>
<reference evidence="2" key="1">
    <citation type="submission" date="2014-05" db="EMBL/GenBank/DDBJ databases">
        <title>The transcriptome of the halophilic microalga Tetraselmis sp. GSL018 isolated from the Great Salt Lake, Utah.</title>
        <authorList>
            <person name="Jinkerson R.E."/>
            <person name="D'Adamo S."/>
            <person name="Posewitz M.C."/>
        </authorList>
    </citation>
    <scope>NUCLEOTIDE SEQUENCE</scope>
    <source>
        <strain evidence="2">GSL018</strain>
    </source>
</reference>